<evidence type="ECO:0000313" key="2">
    <source>
        <dbReference type="Proteomes" id="UP001596222"/>
    </source>
</evidence>
<gene>
    <name evidence="1" type="ORF">ACFPP6_30100</name>
</gene>
<proteinExistence type="predicted"/>
<dbReference type="EMBL" id="JBHSKJ010000022">
    <property type="protein sequence ID" value="MFC5148925.1"/>
    <property type="molecule type" value="Genomic_DNA"/>
</dbReference>
<accession>A0ABW0A9A8</accession>
<sequence length="447" mass="46253">MAELAAGGCPLGLVAGGDEGSVLGGMQLGQQVQPVDEAPVAGGEGLPRAGGRRAPGIAPHPEQGVLAFPLLPFAPVLVGEVNDQAPVTAMQDELDLMRVGAGLLAQSGRALEDAVLVEVGDQFVEDAGKPPKVDRQVQAGGAGEGVGDPQELAGGVAVLVQVGSQCLDQVVFEPLLFGTGGGAGSGLRCRGLVDEVLLGAQQFLALRRGVLFAEGLRLDHIFGRAELYQHRLRSRVAEVFHAREAAEGGPQGTAGLVRLLGLPPVLAPCPVLQVMEFLGAVEVGAHQTVGQVRLRARGARMAMGVVEDETAVAAPGHERDASSLRGWVFLAQPGDSVQSRRALGLVEEMGAQGGGHGRPHRGEDFQVQAGGAHSRGSDPEQMLQSRCPGQAGALVQGDQCLEELLFEPLLAPASRCHVQAPLLAVELHQAALVRAPHHRLPGVRPGT</sequence>
<comment type="caution">
    <text evidence="1">The sequence shown here is derived from an EMBL/GenBank/DDBJ whole genome shotgun (WGS) entry which is preliminary data.</text>
</comment>
<protein>
    <submittedName>
        <fullName evidence="1">Uncharacterized protein</fullName>
    </submittedName>
</protein>
<dbReference type="Proteomes" id="UP001596222">
    <property type="component" value="Unassembled WGS sequence"/>
</dbReference>
<evidence type="ECO:0000313" key="1">
    <source>
        <dbReference type="EMBL" id="MFC5148925.1"/>
    </source>
</evidence>
<name>A0ABW0A9A8_9ACTN</name>
<reference evidence="2" key="1">
    <citation type="journal article" date="2019" name="Int. J. Syst. Evol. Microbiol.">
        <title>The Global Catalogue of Microorganisms (GCM) 10K type strain sequencing project: providing services to taxonomists for standard genome sequencing and annotation.</title>
        <authorList>
            <consortium name="The Broad Institute Genomics Platform"/>
            <consortium name="The Broad Institute Genome Sequencing Center for Infectious Disease"/>
            <person name="Wu L."/>
            <person name="Ma J."/>
        </authorList>
    </citation>
    <scope>NUCLEOTIDE SEQUENCE [LARGE SCALE GENOMIC DNA]</scope>
    <source>
        <strain evidence="2">CGMCC 4.1641</strain>
    </source>
</reference>
<organism evidence="1 2">
    <name type="scientific">Streptomyces aureoversilis</name>
    <dbReference type="NCBI Taxonomy" id="67277"/>
    <lineage>
        <taxon>Bacteria</taxon>
        <taxon>Bacillati</taxon>
        <taxon>Actinomycetota</taxon>
        <taxon>Actinomycetes</taxon>
        <taxon>Kitasatosporales</taxon>
        <taxon>Streptomycetaceae</taxon>
        <taxon>Streptomyces</taxon>
    </lineage>
</organism>
<dbReference type="RefSeq" id="WP_382049080.1">
    <property type="nucleotide sequence ID" value="NZ_JBHSKJ010000022.1"/>
</dbReference>
<keyword evidence="2" id="KW-1185">Reference proteome</keyword>